<proteinExistence type="inferred from homology"/>
<dbReference type="Pfam" id="PF00364">
    <property type="entry name" value="Biotin_lipoyl"/>
    <property type="match status" value="1"/>
</dbReference>
<dbReference type="AlphaFoldDB" id="A0A2V3VFU7"/>
<keyword evidence="3 6" id="KW-0808">Transferase</keyword>
<dbReference type="OrthoDB" id="9805770at2"/>
<evidence type="ECO:0000313" key="9">
    <source>
        <dbReference type="EMBL" id="PXW80450.1"/>
    </source>
</evidence>
<dbReference type="SUPFAM" id="SSF47005">
    <property type="entry name" value="Peripheral subunit-binding domain of 2-oxo acid dehydrogenase complex"/>
    <property type="match status" value="1"/>
</dbReference>
<dbReference type="EC" id="2.3.1.-" evidence="6"/>
<dbReference type="Pfam" id="PF02817">
    <property type="entry name" value="E3_binding"/>
    <property type="match status" value="1"/>
</dbReference>
<comment type="similarity">
    <text evidence="2 6">Belongs to the 2-oxoacid dehydrogenase family.</text>
</comment>
<dbReference type="PROSITE" id="PS51826">
    <property type="entry name" value="PSBD"/>
    <property type="match status" value="1"/>
</dbReference>
<evidence type="ECO:0000259" key="7">
    <source>
        <dbReference type="PROSITE" id="PS50968"/>
    </source>
</evidence>
<dbReference type="InterPro" id="IPR023213">
    <property type="entry name" value="CAT-like_dom_sf"/>
</dbReference>
<dbReference type="InterPro" id="IPR036625">
    <property type="entry name" value="E3-bd_dom_sf"/>
</dbReference>
<dbReference type="EMBL" id="QJJQ01000027">
    <property type="protein sequence ID" value="PXW80450.1"/>
    <property type="molecule type" value="Genomic_DNA"/>
</dbReference>
<name>A0A2V3VFU7_9BACI</name>
<reference evidence="9 10" key="1">
    <citation type="submission" date="2018-05" db="EMBL/GenBank/DDBJ databases">
        <title>Genomic Encyclopedia of Type Strains, Phase IV (KMG-IV): sequencing the most valuable type-strain genomes for metagenomic binning, comparative biology and taxonomic classification.</title>
        <authorList>
            <person name="Goeker M."/>
        </authorList>
    </citation>
    <scope>NUCLEOTIDE SEQUENCE [LARGE SCALE GENOMIC DNA]</scope>
    <source>
        <strain evidence="9 10">DSM 28556</strain>
    </source>
</reference>
<feature type="domain" description="Peripheral subunit-binding (PSBD)" evidence="8">
    <location>
        <begin position="113"/>
        <end position="150"/>
    </location>
</feature>
<dbReference type="GO" id="GO:0031405">
    <property type="term" value="F:lipoic acid binding"/>
    <property type="evidence" value="ECO:0007669"/>
    <property type="project" value="TreeGrafter"/>
</dbReference>
<evidence type="ECO:0000256" key="1">
    <source>
        <dbReference type="ARBA" id="ARBA00001938"/>
    </source>
</evidence>
<dbReference type="InterPro" id="IPR050743">
    <property type="entry name" value="2-oxoacid_DH_E2_comp"/>
</dbReference>
<dbReference type="FunFam" id="3.30.559.10:FF:000007">
    <property type="entry name" value="Dihydrolipoamide acetyltransferase component of pyruvate dehydrogenase complex"/>
    <property type="match status" value="1"/>
</dbReference>
<dbReference type="InterPro" id="IPR001078">
    <property type="entry name" value="2-oxoacid_DH_actylTfrase"/>
</dbReference>
<dbReference type="Gene3D" id="3.30.559.10">
    <property type="entry name" value="Chloramphenicol acetyltransferase-like domain"/>
    <property type="match status" value="1"/>
</dbReference>
<accession>A0A2V3VFU7</accession>
<dbReference type="InterPro" id="IPR004167">
    <property type="entry name" value="PSBD"/>
</dbReference>
<dbReference type="PANTHER" id="PTHR43178">
    <property type="entry name" value="DIHYDROLIPOAMIDE ACETYLTRANSFERASE COMPONENT OF PYRUVATE DEHYDROGENASE COMPLEX"/>
    <property type="match status" value="1"/>
</dbReference>
<dbReference type="GO" id="GO:0016407">
    <property type="term" value="F:acetyltransferase activity"/>
    <property type="evidence" value="ECO:0007669"/>
    <property type="project" value="TreeGrafter"/>
</dbReference>
<comment type="cofactor">
    <cofactor evidence="1 6">
        <name>(R)-lipoate</name>
        <dbReference type="ChEBI" id="CHEBI:83088"/>
    </cofactor>
</comment>
<evidence type="ECO:0000313" key="10">
    <source>
        <dbReference type="Proteomes" id="UP000247978"/>
    </source>
</evidence>
<gene>
    <name evidence="9" type="ORF">DFR56_12720</name>
</gene>
<evidence type="ECO:0000256" key="2">
    <source>
        <dbReference type="ARBA" id="ARBA00007317"/>
    </source>
</evidence>
<evidence type="ECO:0000256" key="4">
    <source>
        <dbReference type="ARBA" id="ARBA00022823"/>
    </source>
</evidence>
<protein>
    <recommendedName>
        <fullName evidence="6">Dihydrolipoamide acetyltransferase component of pyruvate dehydrogenase complex</fullName>
        <ecNumber evidence="6">2.3.1.-</ecNumber>
    </recommendedName>
</protein>
<evidence type="ECO:0000259" key="8">
    <source>
        <dbReference type="PROSITE" id="PS51826"/>
    </source>
</evidence>
<dbReference type="Pfam" id="PF00198">
    <property type="entry name" value="2-oxoacid_dh"/>
    <property type="match status" value="1"/>
</dbReference>
<organism evidence="9 10">
    <name type="scientific">Pseudogracilibacillus auburnensis</name>
    <dbReference type="NCBI Taxonomy" id="1494959"/>
    <lineage>
        <taxon>Bacteria</taxon>
        <taxon>Bacillati</taxon>
        <taxon>Bacillota</taxon>
        <taxon>Bacilli</taxon>
        <taxon>Bacillales</taxon>
        <taxon>Bacillaceae</taxon>
        <taxon>Pseudogracilibacillus</taxon>
    </lineage>
</organism>
<keyword evidence="9" id="KW-0670">Pyruvate</keyword>
<comment type="caution">
    <text evidence="9">The sequence shown here is derived from an EMBL/GenBank/DDBJ whole genome shotgun (WGS) entry which is preliminary data.</text>
</comment>
<dbReference type="GO" id="GO:0005737">
    <property type="term" value="C:cytoplasm"/>
    <property type="evidence" value="ECO:0007669"/>
    <property type="project" value="TreeGrafter"/>
</dbReference>
<evidence type="ECO:0000256" key="3">
    <source>
        <dbReference type="ARBA" id="ARBA00022679"/>
    </source>
</evidence>
<dbReference type="SUPFAM" id="SSF51230">
    <property type="entry name" value="Single hybrid motif"/>
    <property type="match status" value="1"/>
</dbReference>
<dbReference type="Proteomes" id="UP000247978">
    <property type="component" value="Unassembled WGS sequence"/>
</dbReference>
<dbReference type="PANTHER" id="PTHR43178:SF5">
    <property type="entry name" value="LIPOAMIDE ACYLTRANSFERASE COMPONENT OF BRANCHED-CHAIN ALPHA-KETO ACID DEHYDROGENASE COMPLEX, MITOCHONDRIAL"/>
    <property type="match status" value="1"/>
</dbReference>
<dbReference type="InterPro" id="IPR000089">
    <property type="entry name" value="Biotin_lipoyl"/>
</dbReference>
<feature type="domain" description="Lipoyl-binding" evidence="7">
    <location>
        <begin position="1"/>
        <end position="75"/>
    </location>
</feature>
<dbReference type="CDD" id="cd06849">
    <property type="entry name" value="lipoyl_domain"/>
    <property type="match status" value="1"/>
</dbReference>
<keyword evidence="5 6" id="KW-0012">Acyltransferase</keyword>
<dbReference type="SUPFAM" id="SSF52777">
    <property type="entry name" value="CoA-dependent acyltransferases"/>
    <property type="match status" value="1"/>
</dbReference>
<keyword evidence="10" id="KW-1185">Reference proteome</keyword>
<sequence>MEVKFHDIGEGMTEGEILNYFVKIGDEVSVDQPLVEMQTDKMVAEIPSPVAGKVTAIHFETGETITVGTTIIEISDGESKPESKPEKKAVKTNSVTETTSNVFVPTKRINHVKAAPFTRKIARELEVDIEQIVGTGPNGRVTEEDVYHFSKGSNASSTIQEKLPAEKKQETEPDLIPFKGIRKQIANNLSFSVRTIPHVTHFEEIDVTKLSQYRKELKGLGENISIVAFFLKALAISLGEHPIFNAELDEEKSVIRQHKIANIGLATDTKSGLLVPVLNNVNGKSLRTIHAEMKQLTEKAQVGKLSAQEMQNGTFTISNVGPLGGVAATPIINHPQTAIMAFHKTKRIPVVMEKDEIVIRDMMNISLSFDHRIADGADSVRFTNRFVELIEDPKKLIMELI</sequence>
<evidence type="ECO:0000256" key="5">
    <source>
        <dbReference type="ARBA" id="ARBA00023315"/>
    </source>
</evidence>
<keyword evidence="4 6" id="KW-0450">Lipoyl</keyword>
<dbReference type="PROSITE" id="PS50968">
    <property type="entry name" value="BIOTINYL_LIPOYL"/>
    <property type="match status" value="1"/>
</dbReference>
<dbReference type="Gene3D" id="4.10.320.10">
    <property type="entry name" value="E3-binding domain"/>
    <property type="match status" value="1"/>
</dbReference>
<dbReference type="InterPro" id="IPR011053">
    <property type="entry name" value="Single_hybrid_motif"/>
</dbReference>
<evidence type="ECO:0000256" key="6">
    <source>
        <dbReference type="RuleBase" id="RU003423"/>
    </source>
</evidence>
<dbReference type="Gene3D" id="2.40.50.100">
    <property type="match status" value="1"/>
</dbReference>